<keyword evidence="1" id="KW-0812">Transmembrane</keyword>
<accession>G8LNR4</accession>
<gene>
    <name evidence="2" type="ORF">EcWSU1_02093</name>
</gene>
<proteinExistence type="predicted"/>
<dbReference type="InterPro" id="IPR006750">
    <property type="entry name" value="YdcZ"/>
</dbReference>
<dbReference type="KEGG" id="eec:EcWSU1_02093"/>
<sequence length="166" mass="17758">MAFFSSMFRASLFRLQNVEIMNMQWMLILLVILGGMGLSVEAGLLGPLGGEVGDLWATFSIFGTGAALTFLLMLFFSPRNSPSFFAQPAWQLLGGVLGPVYVVILTLATPAIGIALTMIGILAGQVFKSLIIDHYGLLGTTPRKINGKRIIALLFIIAALILVAQG</sequence>
<dbReference type="AlphaFoldDB" id="G8LNR4"/>
<feature type="transmembrane region" description="Helical" evidence="1">
    <location>
        <begin position="114"/>
        <end position="138"/>
    </location>
</feature>
<evidence type="ECO:0000313" key="3">
    <source>
        <dbReference type="Proteomes" id="UP000007838"/>
    </source>
</evidence>
<keyword evidence="1" id="KW-1133">Transmembrane helix</keyword>
<dbReference type="EMBL" id="CP002886">
    <property type="protein sequence ID" value="AEW73530.1"/>
    <property type="molecule type" value="Genomic_DNA"/>
</dbReference>
<evidence type="ECO:0000256" key="1">
    <source>
        <dbReference type="SAM" id="Phobius"/>
    </source>
</evidence>
<feature type="transmembrane region" description="Helical" evidence="1">
    <location>
        <begin position="55"/>
        <end position="77"/>
    </location>
</feature>
<protein>
    <recommendedName>
        <fullName evidence="4">DMT family transporter</fullName>
    </recommendedName>
</protein>
<evidence type="ECO:0000313" key="2">
    <source>
        <dbReference type="EMBL" id="AEW73530.1"/>
    </source>
</evidence>
<dbReference type="Proteomes" id="UP000007838">
    <property type="component" value="Chromosome"/>
</dbReference>
<dbReference type="PANTHER" id="PTHR34821:SF2">
    <property type="entry name" value="INNER MEMBRANE PROTEIN YDCZ"/>
    <property type="match status" value="1"/>
</dbReference>
<dbReference type="Pfam" id="PF04657">
    <property type="entry name" value="DMT_YdcZ"/>
    <property type="match status" value="1"/>
</dbReference>
<dbReference type="PANTHER" id="PTHR34821">
    <property type="entry name" value="INNER MEMBRANE PROTEIN YDCZ"/>
    <property type="match status" value="1"/>
</dbReference>
<dbReference type="HOGENOM" id="CLU_068878_3_0_6"/>
<keyword evidence="1" id="KW-0472">Membrane</keyword>
<dbReference type="GO" id="GO:0005886">
    <property type="term" value="C:plasma membrane"/>
    <property type="evidence" value="ECO:0007669"/>
    <property type="project" value="TreeGrafter"/>
</dbReference>
<feature type="transmembrane region" description="Helical" evidence="1">
    <location>
        <begin position="150"/>
        <end position="165"/>
    </location>
</feature>
<reference evidence="2 3" key="1">
    <citation type="journal article" date="2011" name="Stand. Genomic Sci.">
        <title>Complete genome of the onion pathogen Enterobacter cloacae EcWSU1.</title>
        <authorList>
            <person name="Humann J.L."/>
            <person name="Wildung M."/>
            <person name="Cheng C.H."/>
            <person name="Lee T."/>
            <person name="Stewart J.E."/>
            <person name="Drew J.C."/>
            <person name="Triplett E.W."/>
            <person name="Main D."/>
            <person name="Schroeder B.K."/>
        </authorList>
    </citation>
    <scope>NUCLEOTIDE SEQUENCE [LARGE SCALE GENOMIC DNA]</scope>
    <source>
        <strain evidence="2 3">EcWSU1</strain>
    </source>
</reference>
<name>G8LNR4_9ENTR</name>
<dbReference type="eggNOG" id="COG3238">
    <property type="taxonomic scope" value="Bacteria"/>
</dbReference>
<evidence type="ECO:0008006" key="4">
    <source>
        <dbReference type="Google" id="ProtNLM"/>
    </source>
</evidence>
<feature type="transmembrane region" description="Helical" evidence="1">
    <location>
        <begin position="89"/>
        <end position="108"/>
    </location>
</feature>
<organism evidence="2 3">
    <name type="scientific">Enterobacter ludwigii</name>
    <dbReference type="NCBI Taxonomy" id="299767"/>
    <lineage>
        <taxon>Bacteria</taxon>
        <taxon>Pseudomonadati</taxon>
        <taxon>Pseudomonadota</taxon>
        <taxon>Gammaproteobacteria</taxon>
        <taxon>Enterobacterales</taxon>
        <taxon>Enterobacteriaceae</taxon>
        <taxon>Enterobacter</taxon>
        <taxon>Enterobacter cloacae complex</taxon>
    </lineage>
</organism>